<dbReference type="EMBL" id="ALBS01000266">
    <property type="protein sequence ID" value="EJT46950.1"/>
    <property type="molecule type" value="Genomic_DNA"/>
</dbReference>
<dbReference type="PANTHER" id="PTHR13408">
    <property type="entry name" value="DNA-DIRECTED RNA POLYMERASE III"/>
    <property type="match status" value="1"/>
</dbReference>
<comment type="caution">
    <text evidence="6">The sequence shown here is derived from an EMBL/GenBank/DDBJ whole genome shotgun (WGS) entry which is preliminary data.</text>
</comment>
<accession>J4U8U2</accession>
<dbReference type="GeneID" id="25987706"/>
<dbReference type="GO" id="GO:0003677">
    <property type="term" value="F:DNA binding"/>
    <property type="evidence" value="ECO:0007669"/>
    <property type="project" value="InterPro"/>
</dbReference>
<gene>
    <name evidence="6" type="ORF">A1Q1_04193</name>
</gene>
<organism evidence="6 7">
    <name type="scientific">Trichosporon asahii var. asahii (strain ATCC 90039 / CBS 2479 / JCM 2466 / KCTC 7840 / NBRC 103889/ NCYC 2677 / UAMH 7654)</name>
    <name type="common">Yeast</name>
    <dbReference type="NCBI Taxonomy" id="1186058"/>
    <lineage>
        <taxon>Eukaryota</taxon>
        <taxon>Fungi</taxon>
        <taxon>Dikarya</taxon>
        <taxon>Basidiomycota</taxon>
        <taxon>Agaricomycotina</taxon>
        <taxon>Tremellomycetes</taxon>
        <taxon>Trichosporonales</taxon>
        <taxon>Trichosporonaceae</taxon>
        <taxon>Trichosporon</taxon>
    </lineage>
</organism>
<dbReference type="Proteomes" id="UP000002748">
    <property type="component" value="Unassembled WGS sequence"/>
</dbReference>
<feature type="region of interest" description="Disordered" evidence="5">
    <location>
        <begin position="206"/>
        <end position="247"/>
    </location>
</feature>
<comment type="subcellular location">
    <subcellularLocation>
        <location evidence="1">Nucleus</location>
    </subcellularLocation>
</comment>
<evidence type="ECO:0000313" key="7">
    <source>
        <dbReference type="Proteomes" id="UP000002748"/>
    </source>
</evidence>
<evidence type="ECO:0000256" key="3">
    <source>
        <dbReference type="ARBA" id="ARBA00023163"/>
    </source>
</evidence>
<proteinExistence type="predicted"/>
<keyword evidence="4" id="KW-0539">Nucleus</keyword>
<evidence type="ECO:0008006" key="8">
    <source>
        <dbReference type="Google" id="ProtNLM"/>
    </source>
</evidence>
<evidence type="ECO:0000256" key="2">
    <source>
        <dbReference type="ARBA" id="ARBA00022478"/>
    </source>
</evidence>
<dbReference type="PANTHER" id="PTHR13408:SF0">
    <property type="entry name" value="DNA-DIRECTED RNA POLYMERASE III SUBUNIT RPC4"/>
    <property type="match status" value="1"/>
</dbReference>
<dbReference type="HOGENOM" id="CLU_503615_0_0_1"/>
<feature type="compositionally biased region" description="Basic and acidic residues" evidence="5">
    <location>
        <begin position="214"/>
        <end position="233"/>
    </location>
</feature>
<keyword evidence="3" id="KW-0804">Transcription</keyword>
<evidence type="ECO:0000313" key="6">
    <source>
        <dbReference type="EMBL" id="EJT46950.1"/>
    </source>
</evidence>
<dbReference type="Pfam" id="PF05132">
    <property type="entry name" value="RNA_pol_Rpc4"/>
    <property type="match status" value="1"/>
</dbReference>
<feature type="compositionally biased region" description="Low complexity" evidence="5">
    <location>
        <begin position="318"/>
        <end position="329"/>
    </location>
</feature>
<dbReference type="GO" id="GO:0005666">
    <property type="term" value="C:RNA polymerase III complex"/>
    <property type="evidence" value="ECO:0007669"/>
    <property type="project" value="InterPro"/>
</dbReference>
<dbReference type="VEuPathDB" id="FungiDB:A1Q1_04193"/>
<reference evidence="6 7" key="1">
    <citation type="journal article" date="2012" name="Eukaryot. Cell">
        <title>Draft genome sequence of CBS 2479, the standard type strain of Trichosporon asahii.</title>
        <authorList>
            <person name="Yang R.Y."/>
            <person name="Li H.T."/>
            <person name="Zhu H."/>
            <person name="Zhou G.P."/>
            <person name="Wang M."/>
            <person name="Wang L."/>
        </authorList>
    </citation>
    <scope>NUCLEOTIDE SEQUENCE [LARGE SCALE GENOMIC DNA]</scope>
    <source>
        <strain evidence="7">ATCC 90039 / CBS 2479 / JCM 2466 / KCTC 7840 / NCYC 2677 / UAMH 7654</strain>
    </source>
</reference>
<name>J4U8U2_TRIAS</name>
<dbReference type="InterPro" id="IPR007811">
    <property type="entry name" value="RPC4"/>
</dbReference>
<feature type="compositionally biased region" description="Low complexity" evidence="5">
    <location>
        <begin position="47"/>
        <end position="65"/>
    </location>
</feature>
<sequence length="547" mass="56713">MSGRDVKPRLPRMPGRARPSLIAAAHSQPEPGAETARAEAHESMDVDAGADAAPAAATAGPSTIALTGGSNTDSELVAEGGSGASTPLSATGTPAAAPAPKMKFKPKMPVRRAVQAQQEDVKPDISGAAVRGRPAMRARGRGGSRGGARAAPSTIAAGPFGGTRTNFAPAPPPRFQADVTSVEVYSDNEDGTRTGVIDIEAVSGLSESAPTSAYRERDLDGGKAKAKEAIKAKMRDRKRQQRARQVARNMAAAAAAALSEGAAAGVKAEPVSPVRPGAVLPPDPNAGVPPPLTRVGDSMISADQQQDRTADGRRMARTDTTVSAGTTTTPDSEAVDAAHAIDLSESESEDEDEPMEGDFVLAPGMDNPEDKLFTFQFPSSMPKFVMPVAPALPAEGDGDVVMVDGGSAAPPPEVKPDVKPSLAQLRRKRGGPAPPPEGRIGTLVVMKSGKVKMVMGEGANAIVMNVAPGVPTTFLQQIVHLDAKAKSTTVLGEVHKQFTVTPDLDRLLEDLFINGGETPGDRERKMAAAERRARAERGLVKMEMSSP</sequence>
<feature type="region of interest" description="Disordered" evidence="5">
    <location>
        <begin position="301"/>
        <end position="335"/>
    </location>
</feature>
<dbReference type="AlphaFoldDB" id="J4U8U2"/>
<evidence type="ECO:0000256" key="1">
    <source>
        <dbReference type="ARBA" id="ARBA00004123"/>
    </source>
</evidence>
<evidence type="ECO:0000256" key="5">
    <source>
        <dbReference type="SAM" id="MobiDB-lite"/>
    </source>
</evidence>
<dbReference type="GO" id="GO:0042797">
    <property type="term" value="P:tRNA transcription by RNA polymerase III"/>
    <property type="evidence" value="ECO:0007669"/>
    <property type="project" value="TreeGrafter"/>
</dbReference>
<dbReference type="KEGG" id="tasa:A1Q1_04193"/>
<dbReference type="OrthoDB" id="5836119at2759"/>
<feature type="compositionally biased region" description="Basic and acidic residues" evidence="5">
    <location>
        <begin position="305"/>
        <end position="317"/>
    </location>
</feature>
<protein>
    <recommendedName>
        <fullName evidence="8">DNA-directed RNA polymerase III subunit RPC4</fullName>
    </recommendedName>
</protein>
<dbReference type="RefSeq" id="XP_014178045.1">
    <property type="nucleotide sequence ID" value="XM_014322570.1"/>
</dbReference>
<evidence type="ECO:0000256" key="4">
    <source>
        <dbReference type="ARBA" id="ARBA00023242"/>
    </source>
</evidence>
<feature type="region of interest" description="Disordered" evidence="5">
    <location>
        <begin position="1"/>
        <end position="175"/>
    </location>
</feature>
<keyword evidence="2" id="KW-0240">DNA-directed RNA polymerase</keyword>